<dbReference type="AlphaFoldDB" id="A0A1I2L6P4"/>
<dbReference type="Proteomes" id="UP000198661">
    <property type="component" value="Unassembled WGS sequence"/>
</dbReference>
<gene>
    <name evidence="1" type="ORF">SAMN04488025_10446</name>
</gene>
<accession>A0A1I2L6P4</accession>
<dbReference type="RefSeq" id="WP_143085216.1">
    <property type="nucleotide sequence ID" value="NZ_FOOK01000004.1"/>
</dbReference>
<organism evidence="1 2">
    <name type="scientific">Planifilum fulgidum</name>
    <dbReference type="NCBI Taxonomy" id="201973"/>
    <lineage>
        <taxon>Bacteria</taxon>
        <taxon>Bacillati</taxon>
        <taxon>Bacillota</taxon>
        <taxon>Bacilli</taxon>
        <taxon>Bacillales</taxon>
        <taxon>Thermoactinomycetaceae</taxon>
        <taxon>Planifilum</taxon>
    </lineage>
</organism>
<reference evidence="1 2" key="1">
    <citation type="submission" date="2016-10" db="EMBL/GenBank/DDBJ databases">
        <authorList>
            <person name="de Groot N.N."/>
        </authorList>
    </citation>
    <scope>NUCLEOTIDE SEQUENCE [LARGE SCALE GENOMIC DNA]</scope>
    <source>
        <strain evidence="1 2">DSM 44945</strain>
    </source>
</reference>
<keyword evidence="2" id="KW-1185">Reference proteome</keyword>
<protein>
    <submittedName>
        <fullName evidence="1">Uncharacterized protein</fullName>
    </submittedName>
</protein>
<sequence length="59" mass="6257">MDRRHCMMGIRRSVLLTPRVAIVTIVAAAPNRNFAEIGPAAATLAFLTPCPIAPSSRGP</sequence>
<evidence type="ECO:0000313" key="2">
    <source>
        <dbReference type="Proteomes" id="UP000198661"/>
    </source>
</evidence>
<proteinExistence type="predicted"/>
<evidence type="ECO:0000313" key="1">
    <source>
        <dbReference type="EMBL" id="SFF74150.1"/>
    </source>
</evidence>
<name>A0A1I2L6P4_9BACL</name>
<dbReference type="EMBL" id="FOOK01000004">
    <property type="protein sequence ID" value="SFF74150.1"/>
    <property type="molecule type" value="Genomic_DNA"/>
</dbReference>